<keyword evidence="7" id="KW-1185">Reference proteome</keyword>
<evidence type="ECO:0000256" key="4">
    <source>
        <dbReference type="ARBA" id="ARBA00023163"/>
    </source>
</evidence>
<sequence length="148" mass="17578">MRDTWKKMKKGCRNEEEYDVVVEEEEGRKRKRGSKETKSFLDHLDDKGAIACKRIATDRFRADIFKSGQHNRPKYPYFVAKIQPNKRYQVHVPINVVRDNKLELPSSMTIRDFLWPREFETKLNSWKDGRIWLIGGWCNLFGVEPCAE</sequence>
<reference evidence="6 7" key="1">
    <citation type="journal article" date="2021" name="BMC Genomics">
        <title>Datura genome reveals duplications of psychoactive alkaloid biosynthetic genes and high mutation rate following tissue culture.</title>
        <authorList>
            <person name="Rajewski A."/>
            <person name="Carter-House D."/>
            <person name="Stajich J."/>
            <person name="Litt A."/>
        </authorList>
    </citation>
    <scope>NUCLEOTIDE SEQUENCE [LARGE SCALE GENOMIC DNA]</scope>
    <source>
        <strain evidence="6">AR-01</strain>
    </source>
</reference>
<evidence type="ECO:0000256" key="1">
    <source>
        <dbReference type="ARBA" id="ARBA00004123"/>
    </source>
</evidence>
<proteinExistence type="predicted"/>
<evidence type="ECO:0000256" key="2">
    <source>
        <dbReference type="ARBA" id="ARBA00023015"/>
    </source>
</evidence>
<organism evidence="6 7">
    <name type="scientific">Datura stramonium</name>
    <name type="common">Jimsonweed</name>
    <name type="synonym">Common thornapple</name>
    <dbReference type="NCBI Taxonomy" id="4076"/>
    <lineage>
        <taxon>Eukaryota</taxon>
        <taxon>Viridiplantae</taxon>
        <taxon>Streptophyta</taxon>
        <taxon>Embryophyta</taxon>
        <taxon>Tracheophyta</taxon>
        <taxon>Spermatophyta</taxon>
        <taxon>Magnoliopsida</taxon>
        <taxon>eudicotyledons</taxon>
        <taxon>Gunneridae</taxon>
        <taxon>Pentapetalae</taxon>
        <taxon>asterids</taxon>
        <taxon>lamiids</taxon>
        <taxon>Solanales</taxon>
        <taxon>Solanaceae</taxon>
        <taxon>Solanoideae</taxon>
        <taxon>Datureae</taxon>
        <taxon>Datura</taxon>
    </lineage>
</organism>
<protein>
    <recommendedName>
        <fullName evidence="8">Transposase</fullName>
    </recommendedName>
</protein>
<keyword evidence="4" id="KW-0804">Transcription</keyword>
<keyword evidence="5" id="KW-0539">Nucleus</keyword>
<dbReference type="Gene3D" id="2.40.330.10">
    <property type="entry name" value="DNA-binding pseudobarrel domain"/>
    <property type="match status" value="1"/>
</dbReference>
<comment type="caution">
    <text evidence="6">The sequence shown here is derived from an EMBL/GenBank/DDBJ whole genome shotgun (WGS) entry which is preliminary data.</text>
</comment>
<evidence type="ECO:0000256" key="3">
    <source>
        <dbReference type="ARBA" id="ARBA00023125"/>
    </source>
</evidence>
<evidence type="ECO:0000313" key="6">
    <source>
        <dbReference type="EMBL" id="MCD9560433.1"/>
    </source>
</evidence>
<dbReference type="InterPro" id="IPR015300">
    <property type="entry name" value="DNA-bd_pseudobarrel_sf"/>
</dbReference>
<dbReference type="Proteomes" id="UP000823775">
    <property type="component" value="Unassembled WGS sequence"/>
</dbReference>
<keyword evidence="2" id="KW-0805">Transcription regulation</keyword>
<comment type="subcellular location">
    <subcellularLocation>
        <location evidence="1">Nucleus</location>
    </subcellularLocation>
</comment>
<gene>
    <name evidence="6" type="ORF">HAX54_019115</name>
</gene>
<evidence type="ECO:0000313" key="7">
    <source>
        <dbReference type="Proteomes" id="UP000823775"/>
    </source>
</evidence>
<name>A0ABS8UQI1_DATST</name>
<dbReference type="SUPFAM" id="SSF101936">
    <property type="entry name" value="DNA-binding pseudobarrel domain"/>
    <property type="match status" value="1"/>
</dbReference>
<evidence type="ECO:0000256" key="5">
    <source>
        <dbReference type="ARBA" id="ARBA00023242"/>
    </source>
</evidence>
<evidence type="ECO:0008006" key="8">
    <source>
        <dbReference type="Google" id="ProtNLM"/>
    </source>
</evidence>
<keyword evidence="3" id="KW-0238">DNA-binding</keyword>
<dbReference type="EMBL" id="JACEIK010002323">
    <property type="protein sequence ID" value="MCD9560433.1"/>
    <property type="molecule type" value="Genomic_DNA"/>
</dbReference>
<accession>A0ABS8UQI1</accession>